<proteinExistence type="predicted"/>
<keyword evidence="3" id="KW-1185">Reference proteome</keyword>
<feature type="compositionally biased region" description="Polar residues" evidence="1">
    <location>
        <begin position="426"/>
        <end position="436"/>
    </location>
</feature>
<evidence type="ECO:0000313" key="2">
    <source>
        <dbReference type="EMBL" id="KAF2396425.1"/>
    </source>
</evidence>
<feature type="region of interest" description="Disordered" evidence="1">
    <location>
        <begin position="238"/>
        <end position="474"/>
    </location>
</feature>
<feature type="compositionally biased region" description="Basic residues" evidence="1">
    <location>
        <begin position="388"/>
        <end position="397"/>
    </location>
</feature>
<dbReference type="AlphaFoldDB" id="A0A6G1HKX8"/>
<feature type="region of interest" description="Disordered" evidence="1">
    <location>
        <begin position="567"/>
        <end position="810"/>
    </location>
</feature>
<feature type="region of interest" description="Disordered" evidence="1">
    <location>
        <begin position="508"/>
        <end position="555"/>
    </location>
</feature>
<feature type="compositionally biased region" description="Polar residues" evidence="1">
    <location>
        <begin position="606"/>
        <end position="620"/>
    </location>
</feature>
<feature type="region of interest" description="Disordered" evidence="1">
    <location>
        <begin position="123"/>
        <end position="198"/>
    </location>
</feature>
<protein>
    <submittedName>
        <fullName evidence="2">Uncharacterized protein</fullName>
    </submittedName>
</protein>
<reference evidence="2" key="1">
    <citation type="journal article" date="2020" name="Stud. Mycol.">
        <title>101 Dothideomycetes genomes: a test case for predicting lifestyles and emergence of pathogens.</title>
        <authorList>
            <person name="Haridas S."/>
            <person name="Albert R."/>
            <person name="Binder M."/>
            <person name="Bloem J."/>
            <person name="Labutti K."/>
            <person name="Salamov A."/>
            <person name="Andreopoulos B."/>
            <person name="Baker S."/>
            <person name="Barry K."/>
            <person name="Bills G."/>
            <person name="Bluhm B."/>
            <person name="Cannon C."/>
            <person name="Castanera R."/>
            <person name="Culley D."/>
            <person name="Daum C."/>
            <person name="Ezra D."/>
            <person name="Gonzalez J."/>
            <person name="Henrissat B."/>
            <person name="Kuo A."/>
            <person name="Liang C."/>
            <person name="Lipzen A."/>
            <person name="Lutzoni F."/>
            <person name="Magnuson J."/>
            <person name="Mondo S."/>
            <person name="Nolan M."/>
            <person name="Ohm R."/>
            <person name="Pangilinan J."/>
            <person name="Park H.-J."/>
            <person name="Ramirez L."/>
            <person name="Alfaro M."/>
            <person name="Sun H."/>
            <person name="Tritt A."/>
            <person name="Yoshinaga Y."/>
            <person name="Zwiers L.-H."/>
            <person name="Turgeon B."/>
            <person name="Goodwin S."/>
            <person name="Spatafora J."/>
            <person name="Crous P."/>
            <person name="Grigoriev I."/>
        </authorList>
    </citation>
    <scope>NUCLEOTIDE SEQUENCE</scope>
    <source>
        <strain evidence="2">CBS 262.69</strain>
    </source>
</reference>
<dbReference type="Proteomes" id="UP000799640">
    <property type="component" value="Unassembled WGS sequence"/>
</dbReference>
<sequence>MCHLLLEELAEAGDEPDYTKVLGIVIAAKTFDEVVNQWPTLDKRKQYTLMYIQGKGVELKADHPLPYAELGDPDEENLKDRYGWCQHEFEGKLHGVPMQCPYDRGVGHIAQFRSLFEEHEGGEYSISQPLSLKRERSPPRPILNPSSTPPTLDSTVVAQPVGENQAPPTRPPPGTLASAPLPASGAVPTVTEEPATDGGEEELIFISSASDSHRIGDHPTRPLAENVKVVAKDYKKVAEESGPEDIRAAEVRPSEPARQGDDRALLLAEGLKDVKKATRAKKKNRPTDSRTETTTTDPSPPGTENGGEATASTTTTSNDGKDKAAPPLASAPLPTSGTVPTQGQTPTVTEDPAKDRDWKDIARVEAEVSEMVRQGDDRPTPLREKLKGVKKATRATKAKVDADIRMEATRTANPSPLGTGNGREATVSTTATSNQGKGKAAPPPAPAPLPDSDTVPTQVQTPTVTENPAEDRDYEEIKSADALVSEMVRQGGNRASFSVECMKAVKVGHAKRAKMTADSRTDATRTTNPPSPGTGDGGVAIASTTTTSNEGKDSAVLLPARISGVQSALQPVGDHPRLIRLPTTEESAADSSKEATAASEPVFPGTGNSEEATTAPTGTTDEGKNPAKVPDETAADRGSEATVPKILLTGPENSAEVTGEVTEDITRSLTGTAEGQNSAVALEERVADCKAGASPPPTPLLLSPPPHHPPLTRPPPPPSPPLSPPKTRLCGSGNSAELTERVYKAITTIPSGPTNKGTGPATGTERTAADHDASESSPHGRGSVSDSLGEGGGEARAPDPTSAHLPGESLEITELMEGLLNRLSASRNDRHVKRGRV</sequence>
<evidence type="ECO:0000313" key="3">
    <source>
        <dbReference type="Proteomes" id="UP000799640"/>
    </source>
</evidence>
<dbReference type="EMBL" id="ML996707">
    <property type="protein sequence ID" value="KAF2396425.1"/>
    <property type="molecule type" value="Genomic_DNA"/>
</dbReference>
<feature type="compositionally biased region" description="Basic and acidic residues" evidence="1">
    <location>
        <begin position="238"/>
        <end position="276"/>
    </location>
</feature>
<feature type="compositionally biased region" description="Polar residues" evidence="1">
    <location>
        <begin position="667"/>
        <end position="679"/>
    </location>
</feature>
<feature type="compositionally biased region" description="Low complexity" evidence="1">
    <location>
        <begin position="325"/>
        <end position="349"/>
    </location>
</feature>
<feature type="compositionally biased region" description="Basic and acidic residues" evidence="1">
    <location>
        <begin position="621"/>
        <end position="639"/>
    </location>
</feature>
<evidence type="ECO:0000256" key="1">
    <source>
        <dbReference type="SAM" id="MobiDB-lite"/>
    </source>
</evidence>
<feature type="compositionally biased region" description="Basic and acidic residues" evidence="1">
    <location>
        <begin position="373"/>
        <end position="387"/>
    </location>
</feature>
<feature type="compositionally biased region" description="Pro residues" evidence="1">
    <location>
        <begin position="694"/>
        <end position="724"/>
    </location>
</feature>
<accession>A0A6G1HKX8</accession>
<feature type="compositionally biased region" description="Basic and acidic residues" evidence="1">
    <location>
        <begin position="398"/>
        <end position="408"/>
    </location>
</feature>
<feature type="compositionally biased region" description="Low complexity" evidence="1">
    <location>
        <begin position="292"/>
        <end position="318"/>
    </location>
</feature>
<feature type="compositionally biased region" description="Polar residues" evidence="1">
    <location>
        <begin position="748"/>
        <end position="757"/>
    </location>
</feature>
<feature type="compositionally biased region" description="Polar residues" evidence="1">
    <location>
        <begin position="144"/>
        <end position="157"/>
    </location>
</feature>
<feature type="compositionally biased region" description="Low complexity" evidence="1">
    <location>
        <begin position="454"/>
        <end position="465"/>
    </location>
</feature>
<organism evidence="2 3">
    <name type="scientific">Trichodelitschia bisporula</name>
    <dbReference type="NCBI Taxonomy" id="703511"/>
    <lineage>
        <taxon>Eukaryota</taxon>
        <taxon>Fungi</taxon>
        <taxon>Dikarya</taxon>
        <taxon>Ascomycota</taxon>
        <taxon>Pezizomycotina</taxon>
        <taxon>Dothideomycetes</taxon>
        <taxon>Dothideomycetes incertae sedis</taxon>
        <taxon>Phaeotrichales</taxon>
        <taxon>Phaeotrichaceae</taxon>
        <taxon>Trichodelitschia</taxon>
    </lineage>
</organism>
<feature type="compositionally biased region" description="Basic and acidic residues" evidence="1">
    <location>
        <begin position="351"/>
        <end position="366"/>
    </location>
</feature>
<gene>
    <name evidence="2" type="ORF">EJ06DRAFT_239194</name>
</gene>
<name>A0A6G1HKX8_9PEZI</name>